<protein>
    <recommendedName>
        <fullName evidence="9">Protein translocase subunit SecE</fullName>
    </recommendedName>
</protein>
<dbReference type="NCBIfam" id="TIGR00964">
    <property type="entry name" value="secE_bact"/>
    <property type="match status" value="1"/>
</dbReference>
<dbReference type="InterPro" id="IPR001901">
    <property type="entry name" value="Translocase_SecE/Sec61-g"/>
</dbReference>
<keyword evidence="6 9" id="KW-1133">Transmembrane helix</keyword>
<dbReference type="GO" id="GO:0008320">
    <property type="term" value="F:protein transmembrane transporter activity"/>
    <property type="evidence" value="ECO:0007669"/>
    <property type="project" value="UniProtKB-UniRule"/>
</dbReference>
<evidence type="ECO:0000256" key="1">
    <source>
        <dbReference type="ARBA" id="ARBA00004370"/>
    </source>
</evidence>
<reference evidence="11" key="1">
    <citation type="journal article" date="2021" name="PeerJ">
        <title>Extensive microbial diversity within the chicken gut microbiome revealed by metagenomics and culture.</title>
        <authorList>
            <person name="Gilroy R."/>
            <person name="Ravi A."/>
            <person name="Getino M."/>
            <person name="Pursley I."/>
            <person name="Horton D.L."/>
            <person name="Alikhan N.F."/>
            <person name="Baker D."/>
            <person name="Gharbi K."/>
            <person name="Hall N."/>
            <person name="Watson M."/>
            <person name="Adriaenssens E.M."/>
            <person name="Foster-Nyarko E."/>
            <person name="Jarju S."/>
            <person name="Secka A."/>
            <person name="Antonio M."/>
            <person name="Oren A."/>
            <person name="Chaudhuri R.R."/>
            <person name="La Ragione R."/>
            <person name="Hildebrand F."/>
            <person name="Pallen M.J."/>
        </authorList>
    </citation>
    <scope>NUCLEOTIDE SEQUENCE</scope>
    <source>
        <strain evidence="11">ChiGjej3B3-7470</strain>
    </source>
</reference>
<comment type="similarity">
    <text evidence="9">Belongs to the SecE/SEC61-gamma family.</text>
</comment>
<feature type="region of interest" description="Disordered" evidence="10">
    <location>
        <begin position="1"/>
        <end position="38"/>
    </location>
</feature>
<dbReference type="AlphaFoldDB" id="A0A921JPI8"/>
<dbReference type="EMBL" id="DYZF01000032">
    <property type="protein sequence ID" value="HJE50599.1"/>
    <property type="molecule type" value="Genomic_DNA"/>
</dbReference>
<evidence type="ECO:0000313" key="11">
    <source>
        <dbReference type="EMBL" id="HJE50599.1"/>
    </source>
</evidence>
<dbReference type="InterPro" id="IPR038379">
    <property type="entry name" value="SecE_sf"/>
</dbReference>
<sequence length="195" mass="21248">MSDKSRDAEPTHDDLVSGEPDANLPEDPATEPVVDGDEHAEILAGDPVEGDVEIEDPDALAEAEADVMEMVEDETVVDDDDATIAEMEQQFDSTDSTDVAVPAIVRKTAKAPVKKSAPTKRRKDAVVEDEDHYKASNPIEFAKQSGAELKKVVWPTWPQLVTMFFAVLIFVIIIIAIVGGLDALFTWILLTLFGN</sequence>
<dbReference type="Pfam" id="PF00584">
    <property type="entry name" value="SecE"/>
    <property type="match status" value="1"/>
</dbReference>
<evidence type="ECO:0000256" key="2">
    <source>
        <dbReference type="ARBA" id="ARBA00022448"/>
    </source>
</evidence>
<name>A0A921JPI8_9ACTN</name>
<keyword evidence="8 9" id="KW-0472">Membrane</keyword>
<keyword evidence="3 9" id="KW-1003">Cell membrane</keyword>
<comment type="subcellular location">
    <subcellularLocation>
        <location evidence="9">Cell membrane</location>
        <topology evidence="9">Single-pass membrane protein</topology>
    </subcellularLocation>
    <subcellularLocation>
        <location evidence="1">Membrane</location>
    </subcellularLocation>
</comment>
<comment type="function">
    <text evidence="9">Essential subunit of the Sec protein translocation channel SecYEG. Clamps together the 2 halves of SecY. May contact the channel plug during translocation.</text>
</comment>
<dbReference type="GO" id="GO:0006605">
    <property type="term" value="P:protein targeting"/>
    <property type="evidence" value="ECO:0007669"/>
    <property type="project" value="UniProtKB-UniRule"/>
</dbReference>
<dbReference type="GO" id="GO:0005886">
    <property type="term" value="C:plasma membrane"/>
    <property type="evidence" value="ECO:0007669"/>
    <property type="project" value="UniProtKB-SubCell"/>
</dbReference>
<evidence type="ECO:0000256" key="4">
    <source>
        <dbReference type="ARBA" id="ARBA00022692"/>
    </source>
</evidence>
<evidence type="ECO:0000256" key="9">
    <source>
        <dbReference type="HAMAP-Rule" id="MF_00422"/>
    </source>
</evidence>
<evidence type="ECO:0000313" key="12">
    <source>
        <dbReference type="Proteomes" id="UP000712713"/>
    </source>
</evidence>
<accession>A0A921JPI8</accession>
<evidence type="ECO:0000256" key="5">
    <source>
        <dbReference type="ARBA" id="ARBA00022927"/>
    </source>
</evidence>
<dbReference type="Proteomes" id="UP000712713">
    <property type="component" value="Unassembled WGS sequence"/>
</dbReference>
<dbReference type="GO" id="GO:0009306">
    <property type="term" value="P:protein secretion"/>
    <property type="evidence" value="ECO:0007669"/>
    <property type="project" value="UniProtKB-UniRule"/>
</dbReference>
<dbReference type="PANTHER" id="PTHR33910">
    <property type="entry name" value="PROTEIN TRANSLOCASE SUBUNIT SECE"/>
    <property type="match status" value="1"/>
</dbReference>
<feature type="transmembrane region" description="Helical" evidence="9">
    <location>
        <begin position="160"/>
        <end position="190"/>
    </location>
</feature>
<dbReference type="GO" id="GO:0043952">
    <property type="term" value="P:protein transport by the Sec complex"/>
    <property type="evidence" value="ECO:0007669"/>
    <property type="project" value="UniProtKB-UniRule"/>
</dbReference>
<dbReference type="Gene3D" id="1.20.5.1030">
    <property type="entry name" value="Preprotein translocase secy subunit"/>
    <property type="match status" value="1"/>
</dbReference>
<feature type="compositionally biased region" description="Basic and acidic residues" evidence="10">
    <location>
        <begin position="1"/>
        <end position="15"/>
    </location>
</feature>
<organism evidence="11 12">
    <name type="scientific">Tessaracoccus flavescens</name>
    <dbReference type="NCBI Taxonomy" id="399497"/>
    <lineage>
        <taxon>Bacteria</taxon>
        <taxon>Bacillati</taxon>
        <taxon>Actinomycetota</taxon>
        <taxon>Actinomycetes</taxon>
        <taxon>Propionibacteriales</taxon>
        <taxon>Propionibacteriaceae</taxon>
        <taxon>Tessaracoccus</taxon>
    </lineage>
</organism>
<dbReference type="PROSITE" id="PS01067">
    <property type="entry name" value="SECE_SEC61G"/>
    <property type="match status" value="1"/>
</dbReference>
<dbReference type="PANTHER" id="PTHR33910:SF1">
    <property type="entry name" value="PROTEIN TRANSLOCASE SUBUNIT SECE"/>
    <property type="match status" value="1"/>
</dbReference>
<comment type="caution">
    <text evidence="11">The sequence shown here is derived from an EMBL/GenBank/DDBJ whole genome shotgun (WGS) entry which is preliminary data.</text>
</comment>
<comment type="subunit">
    <text evidence="9">Component of the Sec protein translocase complex. Heterotrimer consisting of SecY, SecE and SecG subunits. The heterotrimers can form oligomers, although 1 heterotrimer is thought to be able to translocate proteins. Interacts with the ribosome. Interacts with SecDF, and other proteins may be involved. Interacts with SecA.</text>
</comment>
<dbReference type="HAMAP" id="MF_00422">
    <property type="entry name" value="SecE"/>
    <property type="match status" value="1"/>
</dbReference>
<gene>
    <name evidence="9 11" type="primary">secE</name>
    <name evidence="11" type="ORF">K8V15_01220</name>
</gene>
<keyword evidence="5 9" id="KW-0653">Protein transport</keyword>
<proteinExistence type="inferred from homology"/>
<reference evidence="11" key="2">
    <citation type="submission" date="2021-09" db="EMBL/GenBank/DDBJ databases">
        <authorList>
            <person name="Gilroy R."/>
        </authorList>
    </citation>
    <scope>NUCLEOTIDE SEQUENCE</scope>
    <source>
        <strain evidence="11">ChiGjej3B3-7470</strain>
    </source>
</reference>
<keyword evidence="7 9" id="KW-0811">Translocation</keyword>
<evidence type="ECO:0000256" key="10">
    <source>
        <dbReference type="SAM" id="MobiDB-lite"/>
    </source>
</evidence>
<evidence type="ECO:0000256" key="3">
    <source>
        <dbReference type="ARBA" id="ARBA00022475"/>
    </source>
</evidence>
<evidence type="ECO:0000256" key="7">
    <source>
        <dbReference type="ARBA" id="ARBA00023010"/>
    </source>
</evidence>
<dbReference type="GO" id="GO:0065002">
    <property type="term" value="P:intracellular protein transmembrane transport"/>
    <property type="evidence" value="ECO:0007669"/>
    <property type="project" value="UniProtKB-UniRule"/>
</dbReference>
<evidence type="ECO:0000256" key="8">
    <source>
        <dbReference type="ARBA" id="ARBA00023136"/>
    </source>
</evidence>
<keyword evidence="2 9" id="KW-0813">Transport</keyword>
<dbReference type="InterPro" id="IPR005807">
    <property type="entry name" value="SecE_bac"/>
</dbReference>
<evidence type="ECO:0000256" key="6">
    <source>
        <dbReference type="ARBA" id="ARBA00022989"/>
    </source>
</evidence>
<keyword evidence="4 9" id="KW-0812">Transmembrane</keyword>